<protein>
    <submittedName>
        <fullName evidence="2">Uncharacterized protein</fullName>
    </submittedName>
</protein>
<dbReference type="RefSeq" id="WP_110128111.1">
    <property type="nucleotide sequence ID" value="NZ_QHLY01000012.1"/>
</dbReference>
<dbReference type="OrthoDB" id="4775109at2"/>
<keyword evidence="3" id="KW-1185">Reference proteome</keyword>
<reference evidence="2 3" key="1">
    <citation type="submission" date="2018-05" db="EMBL/GenBank/DDBJ databases">
        <title>Genetic diversity of glacier-inhabiting Cryobacterium bacteria in China and description of Cryobacterium mengkeensis sp. nov. and Arthrobacter glacialis sp. nov.</title>
        <authorList>
            <person name="Liu Q."/>
            <person name="Xin Y.-H."/>
        </authorList>
    </citation>
    <scope>NUCLEOTIDE SEQUENCE [LARGE SCALE GENOMIC DNA]</scope>
    <source>
        <strain evidence="2 3">SK-1</strain>
    </source>
</reference>
<sequence>MAAVIEAVRKRLPEQKPAEERARALKERIYASFTGLAIVVVIYSDVDHTAALDAFLSLAVGIIGIAAAGFVAEVIAHQVTHTDTPSRADLRTMARISSGALASASIPLLVAVGRTRLRLSQKLIALVVMLGFCALVVLVLLVAHLH</sequence>
<comment type="caution">
    <text evidence="2">The sequence shown here is derived from an EMBL/GenBank/DDBJ whole genome shotgun (WGS) entry which is preliminary data.</text>
</comment>
<evidence type="ECO:0000313" key="3">
    <source>
        <dbReference type="Proteomes" id="UP000246722"/>
    </source>
</evidence>
<evidence type="ECO:0000313" key="2">
    <source>
        <dbReference type="EMBL" id="PXA68444.1"/>
    </source>
</evidence>
<feature type="transmembrane region" description="Helical" evidence="1">
    <location>
        <begin position="123"/>
        <end position="145"/>
    </location>
</feature>
<gene>
    <name evidence="2" type="ORF">CTB96_17765</name>
</gene>
<feature type="transmembrane region" description="Helical" evidence="1">
    <location>
        <begin position="92"/>
        <end position="111"/>
    </location>
</feature>
<proteinExistence type="predicted"/>
<feature type="transmembrane region" description="Helical" evidence="1">
    <location>
        <begin position="29"/>
        <end position="46"/>
    </location>
</feature>
<keyword evidence="1" id="KW-0472">Membrane</keyword>
<feature type="transmembrane region" description="Helical" evidence="1">
    <location>
        <begin position="53"/>
        <end position="72"/>
    </location>
</feature>
<accession>A0A317ZUU3</accession>
<name>A0A317ZUU3_9MICO</name>
<evidence type="ECO:0000256" key="1">
    <source>
        <dbReference type="SAM" id="Phobius"/>
    </source>
</evidence>
<dbReference type="EMBL" id="QHLY01000012">
    <property type="protein sequence ID" value="PXA68444.1"/>
    <property type="molecule type" value="Genomic_DNA"/>
</dbReference>
<organism evidence="2 3">
    <name type="scientific">Cryobacterium arcticum</name>
    <dbReference type="NCBI Taxonomy" id="670052"/>
    <lineage>
        <taxon>Bacteria</taxon>
        <taxon>Bacillati</taxon>
        <taxon>Actinomycetota</taxon>
        <taxon>Actinomycetes</taxon>
        <taxon>Micrococcales</taxon>
        <taxon>Microbacteriaceae</taxon>
        <taxon>Cryobacterium</taxon>
    </lineage>
</organism>
<keyword evidence="1" id="KW-0812">Transmembrane</keyword>
<dbReference type="AlphaFoldDB" id="A0A317ZUU3"/>
<dbReference type="Proteomes" id="UP000246722">
    <property type="component" value="Unassembled WGS sequence"/>
</dbReference>
<keyword evidence="1" id="KW-1133">Transmembrane helix</keyword>